<dbReference type="OrthoDB" id="417697at2759"/>
<comment type="caution">
    <text evidence="3">The sequence shown here is derived from an EMBL/GenBank/DDBJ whole genome shotgun (WGS) entry which is preliminary data.</text>
</comment>
<dbReference type="STRING" id="229535.A0A0M8P6R8"/>
<gene>
    <name evidence="3" type="ORF">ACN38_g2817</name>
</gene>
<evidence type="ECO:0000313" key="4">
    <source>
        <dbReference type="Proteomes" id="UP000037696"/>
    </source>
</evidence>
<dbReference type="GO" id="GO:0051118">
    <property type="term" value="F:glucan endo-1,3-alpha-glucosidase activity"/>
    <property type="evidence" value="ECO:0007669"/>
    <property type="project" value="InterPro"/>
</dbReference>
<dbReference type="PANTHER" id="PTHR41729">
    <property type="entry name" value="GLUTAMYL-TRNA SYNTHETASE"/>
    <property type="match status" value="1"/>
</dbReference>
<dbReference type="AlphaFoldDB" id="A0A0M8P6R8"/>
<evidence type="ECO:0000256" key="2">
    <source>
        <dbReference type="SAM" id="SignalP"/>
    </source>
</evidence>
<feature type="coiled-coil region" evidence="1">
    <location>
        <begin position="370"/>
        <end position="397"/>
    </location>
</feature>
<dbReference type="Pfam" id="PF13875">
    <property type="entry name" value="DUF4202"/>
    <property type="match status" value="1"/>
</dbReference>
<dbReference type="EMBL" id="LHQQ01000031">
    <property type="protein sequence ID" value="KOS46298.1"/>
    <property type="molecule type" value="Genomic_DNA"/>
</dbReference>
<dbReference type="Pfam" id="PF03659">
    <property type="entry name" value="Glyco_hydro_71"/>
    <property type="match status" value="1"/>
</dbReference>
<sequence length="428" mass="47967">MAFFLGWITVFLTAMACRVQAASLFAHFMVTNSANYTSGDWEDDMKLAQDAHIDAFALNMAYNDPTNIKSLPATFSAADSVGFKLFFSFDYAGNGNWPKSDVINLINQYSAHSSYFFYKGKAFVSSFEGPGRADDWHTIKSETDCFFIPSWSSLGAKPAVATGILHPVRIWGTWCWALGTASSPILIQKPHINRLRQLKHEQVQLIPSPNSCRRITPLNDKSPTSVTSRNPTKMTKYETAIERIDAAHADDPREAQTPTGQVPYELHYAQKMTSYLSTLNPSAPELLRLAIRAQHLRRWEVPRDSYPATKIGYHSWRAGLQRRQAALVEQICAESGYSVEEAARVGALVRKADLKQGDPDTQTLEDVACLVFLDDQFDKFEAELADEEKMVEILRKTWGKMSERGREEALKIQLSDKAKRLVGIALSG</sequence>
<reference evidence="3 4" key="1">
    <citation type="submission" date="2015-08" db="EMBL/GenBank/DDBJ databases">
        <title>Genome sequencing of Penicillium nordicum.</title>
        <authorList>
            <person name="Nguyen H.D."/>
            <person name="Seifert K.A."/>
        </authorList>
    </citation>
    <scope>NUCLEOTIDE SEQUENCE [LARGE SCALE GENOMIC DNA]</scope>
    <source>
        <strain evidence="3 4">DAOMC 185683</strain>
    </source>
</reference>
<dbReference type="PANTHER" id="PTHR41729:SF1">
    <property type="entry name" value="GLUTAMYL-TRNA SYNTHETASE"/>
    <property type="match status" value="1"/>
</dbReference>
<keyword evidence="2" id="KW-0732">Signal</keyword>
<dbReference type="InterPro" id="IPR005197">
    <property type="entry name" value="Glyco_hydro_71"/>
</dbReference>
<dbReference type="InterPro" id="IPR025255">
    <property type="entry name" value="DUF4202"/>
</dbReference>
<accession>A0A0M8P6R8</accession>
<proteinExistence type="predicted"/>
<evidence type="ECO:0000313" key="3">
    <source>
        <dbReference type="EMBL" id="KOS46298.1"/>
    </source>
</evidence>
<dbReference type="CDD" id="cd11577">
    <property type="entry name" value="GH71"/>
    <property type="match status" value="1"/>
</dbReference>
<feature type="chain" id="PRO_5005819577" description="Glutamyl-tRNA synthetase" evidence="2">
    <location>
        <begin position="22"/>
        <end position="428"/>
    </location>
</feature>
<keyword evidence="1" id="KW-0175">Coiled coil</keyword>
<organism evidence="3 4">
    <name type="scientific">Penicillium nordicum</name>
    <dbReference type="NCBI Taxonomy" id="229535"/>
    <lineage>
        <taxon>Eukaryota</taxon>
        <taxon>Fungi</taxon>
        <taxon>Dikarya</taxon>
        <taxon>Ascomycota</taxon>
        <taxon>Pezizomycotina</taxon>
        <taxon>Eurotiomycetes</taxon>
        <taxon>Eurotiomycetidae</taxon>
        <taxon>Eurotiales</taxon>
        <taxon>Aspergillaceae</taxon>
        <taxon>Penicillium</taxon>
    </lineage>
</organism>
<name>A0A0M8P6R8_9EURO</name>
<keyword evidence="4" id="KW-1185">Reference proteome</keyword>
<evidence type="ECO:0000256" key="1">
    <source>
        <dbReference type="SAM" id="Coils"/>
    </source>
</evidence>
<dbReference type="Gene3D" id="3.20.20.80">
    <property type="entry name" value="Glycosidases"/>
    <property type="match status" value="1"/>
</dbReference>
<feature type="signal peptide" evidence="2">
    <location>
        <begin position="1"/>
        <end position="21"/>
    </location>
</feature>
<dbReference type="Proteomes" id="UP000037696">
    <property type="component" value="Unassembled WGS sequence"/>
</dbReference>
<protein>
    <recommendedName>
        <fullName evidence="5">Glutamyl-tRNA synthetase</fullName>
    </recommendedName>
</protein>
<evidence type="ECO:0008006" key="5">
    <source>
        <dbReference type="Google" id="ProtNLM"/>
    </source>
</evidence>